<dbReference type="Proteomes" id="UP001280121">
    <property type="component" value="Unassembled WGS sequence"/>
</dbReference>
<comment type="caution">
    <text evidence="3">The sequence shown here is derived from an EMBL/GenBank/DDBJ whole genome shotgun (WGS) entry which is preliminary data.</text>
</comment>
<proteinExistence type="inferred from homology"/>
<evidence type="ECO:0000313" key="3">
    <source>
        <dbReference type="EMBL" id="KAK2642262.1"/>
    </source>
</evidence>
<dbReference type="Pfam" id="PF05694">
    <property type="entry name" value="SBP56"/>
    <property type="match status" value="1"/>
</dbReference>
<organism evidence="3 4">
    <name type="scientific">Dipteronia dyeriana</name>
    <dbReference type="NCBI Taxonomy" id="168575"/>
    <lineage>
        <taxon>Eukaryota</taxon>
        <taxon>Viridiplantae</taxon>
        <taxon>Streptophyta</taxon>
        <taxon>Embryophyta</taxon>
        <taxon>Tracheophyta</taxon>
        <taxon>Spermatophyta</taxon>
        <taxon>Magnoliopsida</taxon>
        <taxon>eudicotyledons</taxon>
        <taxon>Gunneridae</taxon>
        <taxon>Pentapetalae</taxon>
        <taxon>rosids</taxon>
        <taxon>malvids</taxon>
        <taxon>Sapindales</taxon>
        <taxon>Sapindaceae</taxon>
        <taxon>Hippocastanoideae</taxon>
        <taxon>Acereae</taxon>
        <taxon>Dipteronia</taxon>
    </lineage>
</organism>
<dbReference type="PANTHER" id="PTHR23300">
    <property type="entry name" value="METHANETHIOL OXIDASE"/>
    <property type="match status" value="1"/>
</dbReference>
<evidence type="ECO:0000256" key="2">
    <source>
        <dbReference type="ARBA" id="ARBA00023266"/>
    </source>
</evidence>
<dbReference type="InterPro" id="IPR008826">
    <property type="entry name" value="Se-bd"/>
</dbReference>
<sequence length="91" mass="10129">GHRWRGGPQMIDVDSVKEGLAINPNIFVDFEGEPEGPSLAHEMRYPGCDCTSDMDLSIQNLPFLSLENNCPSNCMHRLACQGRKLVELVVK</sequence>
<evidence type="ECO:0000313" key="4">
    <source>
        <dbReference type="Proteomes" id="UP001280121"/>
    </source>
</evidence>
<comment type="similarity">
    <text evidence="1">Belongs to the selenium-binding protein family.</text>
</comment>
<reference evidence="3" key="1">
    <citation type="journal article" date="2023" name="Plant J.">
        <title>Genome sequences and population genomics provide insights into the demographic history, inbreeding, and mutation load of two 'living fossil' tree species of Dipteronia.</title>
        <authorList>
            <person name="Feng Y."/>
            <person name="Comes H.P."/>
            <person name="Chen J."/>
            <person name="Zhu S."/>
            <person name="Lu R."/>
            <person name="Zhang X."/>
            <person name="Li P."/>
            <person name="Qiu J."/>
            <person name="Olsen K.M."/>
            <person name="Qiu Y."/>
        </authorList>
    </citation>
    <scope>NUCLEOTIDE SEQUENCE</scope>
    <source>
        <strain evidence="3">KIB01</strain>
    </source>
</reference>
<protein>
    <submittedName>
        <fullName evidence="3">Uncharacterized protein</fullName>
    </submittedName>
</protein>
<gene>
    <name evidence="3" type="ORF">Ddye_024025</name>
</gene>
<feature type="non-terminal residue" evidence="3">
    <location>
        <position position="1"/>
    </location>
</feature>
<accession>A0AAD9TU35</accession>
<evidence type="ECO:0000256" key="1">
    <source>
        <dbReference type="ARBA" id="ARBA00005606"/>
    </source>
</evidence>
<dbReference type="GO" id="GO:0008430">
    <property type="term" value="F:selenium binding"/>
    <property type="evidence" value="ECO:0007669"/>
    <property type="project" value="InterPro"/>
</dbReference>
<name>A0AAD9TU35_9ROSI</name>
<keyword evidence="4" id="KW-1185">Reference proteome</keyword>
<dbReference type="PANTHER" id="PTHR23300:SF0">
    <property type="entry name" value="METHANETHIOL OXIDASE"/>
    <property type="match status" value="1"/>
</dbReference>
<dbReference type="AlphaFoldDB" id="A0AAD9TU35"/>
<keyword evidence="2" id="KW-0711">Selenium</keyword>
<dbReference type="EMBL" id="JANJYI010000007">
    <property type="protein sequence ID" value="KAK2642262.1"/>
    <property type="molecule type" value="Genomic_DNA"/>
</dbReference>